<accession>E0SPP2</accession>
<keyword evidence="2" id="KW-0067">ATP-binding</keyword>
<organism evidence="4 5">
    <name type="scientific">Ignisphaera aggregans (strain DSM 17230 / JCM 13409 / AQ1.S1)</name>
    <dbReference type="NCBI Taxonomy" id="583356"/>
    <lineage>
        <taxon>Archaea</taxon>
        <taxon>Thermoproteota</taxon>
        <taxon>Thermoprotei</taxon>
        <taxon>Desulfurococcales</taxon>
        <taxon>Desulfurococcaceae</taxon>
        <taxon>Ignisphaera</taxon>
    </lineage>
</organism>
<dbReference type="SUPFAM" id="SSF52540">
    <property type="entry name" value="P-loop containing nucleoside triphosphate hydrolases"/>
    <property type="match status" value="1"/>
</dbReference>
<sequence>MAISMNGHSASNSYGYIFGVKELDHRFRGALDNGALIVIAGHPGSGKTTFASTICYANTLKGHRCLYISLQESKDKLFRIMRKFRMFFDDAESKGLLKFVKFPLTLEADEIFNSIAKIVSEYDPSVVVVDSITPVLKAIGSDISRRSYIQNYFYELATNFEKLIVLVVELERGKESTALGDIEFVSDVIIALKHRIERGLLVREMEIRKIRNAPIDVARVHFSISEGHGIEVHMPVLLEEIPGHGVEELELGCSTIQKFAGHIHRGFSIYIEYPADARPVYTPFVPLIAAYINNLKVLVISYRYSEPDMKDLLTRLIKIISDDPNIYEQLNRFLENNIVLRGINPFSMSIPHLSSYELEIINSVNPDVVVFHGIEIPLKTLPSKEYISNLYNQIMELKKQNRIIVRMGSYIDKESSYINSTLSDLVIRYYYDSKGVLHIYIWRRGSRPAILTEEDLVTCINEFRKNLKRI</sequence>
<dbReference type="Proteomes" id="UP000001304">
    <property type="component" value="Chromosome"/>
</dbReference>
<dbReference type="SMART" id="SM00382">
    <property type="entry name" value="AAA"/>
    <property type="match status" value="1"/>
</dbReference>
<dbReference type="InterPro" id="IPR027417">
    <property type="entry name" value="P-loop_NTPase"/>
</dbReference>
<dbReference type="GO" id="GO:0005524">
    <property type="term" value="F:ATP binding"/>
    <property type="evidence" value="ECO:0007669"/>
    <property type="project" value="UniProtKB-KW"/>
</dbReference>
<dbReference type="HOGENOM" id="CLU_046233_0_0_2"/>
<dbReference type="PANTHER" id="PTHR43637">
    <property type="entry name" value="UPF0273 PROTEIN TM_0370"/>
    <property type="match status" value="1"/>
</dbReference>
<reference evidence="4 5" key="1">
    <citation type="journal article" date="2010" name="Stand. Genomic Sci.">
        <title>Complete genome sequence of Ignisphaera aggregans type strain (AQ1.S1).</title>
        <authorList>
            <person name="Goker M."/>
            <person name="Held B."/>
            <person name="Lapidus A."/>
            <person name="Nolan M."/>
            <person name="Spring S."/>
            <person name="Yasawong M."/>
            <person name="Lucas S."/>
            <person name="Glavina Del Rio T."/>
            <person name="Tice H."/>
            <person name="Cheng J.F."/>
            <person name="Goodwin L."/>
            <person name="Tapia R."/>
            <person name="Pitluck S."/>
            <person name="Liolios K."/>
            <person name="Ivanova N."/>
            <person name="Mavromatis K."/>
            <person name="Mikhailova N."/>
            <person name="Pati A."/>
            <person name="Chen A."/>
            <person name="Palaniappan K."/>
            <person name="Brambilla E."/>
            <person name="Land M."/>
            <person name="Hauser L."/>
            <person name="Chang Y.J."/>
            <person name="Jeffries C.D."/>
            <person name="Brettin T."/>
            <person name="Detter J.C."/>
            <person name="Han C."/>
            <person name="Rohde M."/>
            <person name="Sikorski J."/>
            <person name="Woyke T."/>
            <person name="Bristow J."/>
            <person name="Eisen J.A."/>
            <person name="Markowitz V."/>
            <person name="Hugenholtz P."/>
            <person name="Kyrpides N.C."/>
            <person name="Klenk H.P."/>
        </authorList>
    </citation>
    <scope>NUCLEOTIDE SEQUENCE [LARGE SCALE GENOMIC DNA]</scope>
    <source>
        <strain evidence="5">DSM 17230 / JCM 13409 / AQ1.S1</strain>
    </source>
</reference>
<dbReference type="BioCyc" id="IAGG583356:GHAH-1278-MONOMER"/>
<protein>
    <submittedName>
        <fullName evidence="4">Putative circadian clock protein, KaiC</fullName>
    </submittedName>
</protein>
<dbReference type="AlphaFoldDB" id="E0SPP2"/>
<evidence type="ECO:0000259" key="3">
    <source>
        <dbReference type="PROSITE" id="PS51146"/>
    </source>
</evidence>
<dbReference type="EMBL" id="CP002098">
    <property type="protein sequence ID" value="ADM28098.1"/>
    <property type="molecule type" value="Genomic_DNA"/>
</dbReference>
<keyword evidence="1" id="KW-0547">Nucleotide-binding</keyword>
<name>E0SPP2_IGNAA</name>
<evidence type="ECO:0000256" key="1">
    <source>
        <dbReference type="ARBA" id="ARBA00022741"/>
    </source>
</evidence>
<evidence type="ECO:0000313" key="5">
    <source>
        <dbReference type="Proteomes" id="UP000001304"/>
    </source>
</evidence>
<keyword evidence="5" id="KW-1185">Reference proteome</keyword>
<feature type="domain" description="KaiC" evidence="3">
    <location>
        <begin position="14"/>
        <end position="247"/>
    </location>
</feature>
<proteinExistence type="predicted"/>
<dbReference type="KEGG" id="iag:Igag_1294"/>
<dbReference type="Gene3D" id="3.40.50.300">
    <property type="entry name" value="P-loop containing nucleotide triphosphate hydrolases"/>
    <property type="match status" value="1"/>
</dbReference>
<evidence type="ECO:0000313" key="4">
    <source>
        <dbReference type="EMBL" id="ADM28098.1"/>
    </source>
</evidence>
<dbReference type="InterPro" id="IPR014774">
    <property type="entry name" value="KaiC-like_dom"/>
</dbReference>
<evidence type="ECO:0000256" key="2">
    <source>
        <dbReference type="ARBA" id="ARBA00022840"/>
    </source>
</evidence>
<dbReference type="STRING" id="583356.Igag_1294"/>
<dbReference type="InterPro" id="IPR003593">
    <property type="entry name" value="AAA+_ATPase"/>
</dbReference>
<gene>
    <name evidence="4" type="ordered locus">Igag_1294</name>
</gene>
<dbReference type="PROSITE" id="PS51146">
    <property type="entry name" value="KAIC"/>
    <property type="match status" value="1"/>
</dbReference>
<dbReference type="Pfam" id="PF06745">
    <property type="entry name" value="ATPase"/>
    <property type="match status" value="1"/>
</dbReference>
<dbReference type="InterPro" id="IPR010624">
    <property type="entry name" value="KaiC_dom"/>
</dbReference>